<proteinExistence type="predicted"/>
<reference evidence="2 3" key="1">
    <citation type="submission" date="2020-08" db="EMBL/GenBank/DDBJ databases">
        <title>Genomic Encyclopedia of Type Strains, Phase IV (KMG-IV): sequencing the most valuable type-strain genomes for metagenomic binning, comparative biology and taxonomic classification.</title>
        <authorList>
            <person name="Goeker M."/>
        </authorList>
    </citation>
    <scope>NUCLEOTIDE SEQUENCE [LARGE SCALE GENOMIC DNA]</scope>
    <source>
        <strain evidence="2 3">DSM 29568</strain>
    </source>
</reference>
<gene>
    <name evidence="2" type="ORF">GGR32_000479</name>
</gene>
<dbReference type="AlphaFoldDB" id="A0A840EM61"/>
<keyword evidence="3" id="KW-1185">Reference proteome</keyword>
<name>A0A840EM61_9FLAO</name>
<protein>
    <submittedName>
        <fullName evidence="2">ABC-type nickel/cobalt efflux system permease component RcnA</fullName>
    </submittedName>
</protein>
<evidence type="ECO:0000313" key="3">
    <source>
        <dbReference type="Proteomes" id="UP000553034"/>
    </source>
</evidence>
<dbReference type="EMBL" id="JACIFO010000002">
    <property type="protein sequence ID" value="MBB4118205.1"/>
    <property type="molecule type" value="Genomic_DNA"/>
</dbReference>
<evidence type="ECO:0000256" key="1">
    <source>
        <dbReference type="SAM" id="MobiDB-lite"/>
    </source>
</evidence>
<evidence type="ECO:0000313" key="2">
    <source>
        <dbReference type="EMBL" id="MBB4118205.1"/>
    </source>
</evidence>
<sequence length="122" mass="14380">MKKAVLLLLTTTFLFLNSCKKEKNYTGVWENTAHYGKLTIKIDKEESGYFLTQTHTPLRKHDHDHAHNHNHEHEHEKKENKIKVNIQNDSLFFTIKEEPQTASFSEDEKTLKAFGRIYTKKP</sequence>
<dbReference type="Proteomes" id="UP000553034">
    <property type="component" value="Unassembled WGS sequence"/>
</dbReference>
<comment type="caution">
    <text evidence="2">The sequence shown here is derived from an EMBL/GenBank/DDBJ whole genome shotgun (WGS) entry which is preliminary data.</text>
</comment>
<dbReference type="RefSeq" id="WP_183475987.1">
    <property type="nucleotide sequence ID" value="NZ_JACIFO010000002.1"/>
</dbReference>
<organism evidence="2 3">
    <name type="scientific">Mesonia hippocampi</name>
    <dbReference type="NCBI Taxonomy" id="1628250"/>
    <lineage>
        <taxon>Bacteria</taxon>
        <taxon>Pseudomonadati</taxon>
        <taxon>Bacteroidota</taxon>
        <taxon>Flavobacteriia</taxon>
        <taxon>Flavobacteriales</taxon>
        <taxon>Flavobacteriaceae</taxon>
        <taxon>Mesonia</taxon>
    </lineage>
</organism>
<feature type="region of interest" description="Disordered" evidence="1">
    <location>
        <begin position="60"/>
        <end position="81"/>
    </location>
</feature>
<accession>A0A840EM61</accession>